<feature type="region of interest" description="Disordered" evidence="1">
    <location>
        <begin position="279"/>
        <end position="393"/>
    </location>
</feature>
<reference evidence="3 4" key="1">
    <citation type="submission" date="2019-02" db="EMBL/GenBank/DDBJ databases">
        <title>Genome sequencing of the rare red list fungi Dentipellis fragilis.</title>
        <authorList>
            <person name="Buettner E."/>
            <person name="Kellner H."/>
        </authorList>
    </citation>
    <scope>NUCLEOTIDE SEQUENCE [LARGE SCALE GENOMIC DNA]</scope>
    <source>
        <strain evidence="3 4">DSM 105465</strain>
    </source>
</reference>
<dbReference type="InterPro" id="IPR004827">
    <property type="entry name" value="bZIP"/>
</dbReference>
<dbReference type="EMBL" id="SEOQ01000013">
    <property type="protein sequence ID" value="TFY72483.1"/>
    <property type="molecule type" value="Genomic_DNA"/>
</dbReference>
<dbReference type="OrthoDB" id="2245989at2759"/>
<feature type="region of interest" description="Disordered" evidence="1">
    <location>
        <begin position="120"/>
        <end position="150"/>
    </location>
</feature>
<sequence>MQFNRLAVANVQIDMLSWQRARSADMGVLKKGLGIVAMRPKVLTRRRQSHLTDRREEVAEYSFHRTALFSPSNKHALHTRADFDKCKRANALVPAAESAASQGRSRYHCTHIMPLDYSDLSEQESEQGSPQENGHEESSSGKPGRKKNPKYCSHPLAYVHLLTYISPRNSSQAARRDQNRIAQREFRLRKQQRASRIRDLEARVEILSGGKDEAISEMRNILKDLMSENQVLRNLLRSLSGFIGDGAGGLLPKLGWSLQDFESFINRSETDTAWEGYQKRKQEGTTATGPASGSQTNTRKRASEDDAAARNKRPRGPGEDSANQDGFPTLLPMGAMASSSTMYNSTTRSPHESSLFSDLMRGSAGSPMFMPNSTSTASPPYGPSSSQAPPSNGYQAPYLAPINVNVDAMSFIGNNPPPVQSSRMAAPGMNAVEETESLDPQHLEAQKLISYHLDNYKRNSAYCLPASLRPTLVQRTVPHESVIDRVPHPELRDRLILLRGRFNLVDCLHDYARAITIHGDDVLAHGNWEIDESWLRRYGFLIDQNTLSISNRWRRERGMSELRLLDIAPAEQSTPTV</sequence>
<organism evidence="3 4">
    <name type="scientific">Dentipellis fragilis</name>
    <dbReference type="NCBI Taxonomy" id="205917"/>
    <lineage>
        <taxon>Eukaryota</taxon>
        <taxon>Fungi</taxon>
        <taxon>Dikarya</taxon>
        <taxon>Basidiomycota</taxon>
        <taxon>Agaricomycotina</taxon>
        <taxon>Agaricomycetes</taxon>
        <taxon>Russulales</taxon>
        <taxon>Hericiaceae</taxon>
        <taxon>Dentipellis</taxon>
    </lineage>
</organism>
<feature type="compositionally biased region" description="Polar residues" evidence="1">
    <location>
        <begin position="371"/>
        <end position="393"/>
    </location>
</feature>
<name>A0A4Y9ZF38_9AGAM</name>
<proteinExistence type="predicted"/>
<protein>
    <recommendedName>
        <fullName evidence="2">BZIP domain-containing protein</fullName>
    </recommendedName>
</protein>
<feature type="compositionally biased region" description="Polar residues" evidence="1">
    <location>
        <begin position="337"/>
        <end position="356"/>
    </location>
</feature>
<feature type="compositionally biased region" description="Polar residues" evidence="1">
    <location>
        <begin position="284"/>
        <end position="297"/>
    </location>
</feature>
<dbReference type="AlphaFoldDB" id="A0A4Y9ZF38"/>
<dbReference type="STRING" id="205917.A0A4Y9ZF38"/>
<comment type="caution">
    <text evidence="3">The sequence shown here is derived from an EMBL/GenBank/DDBJ whole genome shotgun (WGS) entry which is preliminary data.</text>
</comment>
<dbReference type="PANTHER" id="PTHR38116">
    <property type="entry name" value="CHROMOSOME 7, WHOLE GENOME SHOTGUN SEQUENCE"/>
    <property type="match status" value="1"/>
</dbReference>
<evidence type="ECO:0000259" key="2">
    <source>
        <dbReference type="PROSITE" id="PS00036"/>
    </source>
</evidence>
<dbReference type="CDD" id="cd14688">
    <property type="entry name" value="bZIP_YAP"/>
    <property type="match status" value="1"/>
</dbReference>
<dbReference type="Gene3D" id="1.20.5.170">
    <property type="match status" value="1"/>
</dbReference>
<dbReference type="InterPro" id="IPR046347">
    <property type="entry name" value="bZIP_sf"/>
</dbReference>
<evidence type="ECO:0000313" key="3">
    <source>
        <dbReference type="EMBL" id="TFY72483.1"/>
    </source>
</evidence>
<dbReference type="PROSITE" id="PS00036">
    <property type="entry name" value="BZIP_BASIC"/>
    <property type="match status" value="1"/>
</dbReference>
<evidence type="ECO:0000313" key="4">
    <source>
        <dbReference type="Proteomes" id="UP000298327"/>
    </source>
</evidence>
<keyword evidence="4" id="KW-1185">Reference proteome</keyword>
<dbReference type="GO" id="GO:0003700">
    <property type="term" value="F:DNA-binding transcription factor activity"/>
    <property type="evidence" value="ECO:0007669"/>
    <property type="project" value="InterPro"/>
</dbReference>
<accession>A0A4Y9ZF38</accession>
<dbReference type="Proteomes" id="UP000298327">
    <property type="component" value="Unassembled WGS sequence"/>
</dbReference>
<evidence type="ECO:0000256" key="1">
    <source>
        <dbReference type="SAM" id="MobiDB-lite"/>
    </source>
</evidence>
<feature type="domain" description="BZIP" evidence="2">
    <location>
        <begin position="175"/>
        <end position="189"/>
    </location>
</feature>
<dbReference type="SUPFAM" id="SSF57959">
    <property type="entry name" value="Leucine zipper domain"/>
    <property type="match status" value="1"/>
</dbReference>
<dbReference type="Pfam" id="PF11905">
    <property type="entry name" value="DUF3425"/>
    <property type="match status" value="1"/>
</dbReference>
<dbReference type="InterPro" id="IPR021833">
    <property type="entry name" value="DUF3425"/>
</dbReference>
<dbReference type="PANTHER" id="PTHR38116:SF9">
    <property type="entry name" value="BZIP DOMAIN-CONTAINING PROTEIN"/>
    <property type="match status" value="1"/>
</dbReference>
<gene>
    <name evidence="3" type="ORF">EVG20_g530</name>
</gene>